<dbReference type="AlphaFoldDB" id="A0A9Q0NFE3"/>
<dbReference type="GO" id="GO:0008270">
    <property type="term" value="F:zinc ion binding"/>
    <property type="evidence" value="ECO:0007669"/>
    <property type="project" value="UniProtKB-UniRule"/>
</dbReference>
<name>A0A9Q0NFE3_9DIPT</name>
<feature type="domain" description="ZAD" evidence="2">
    <location>
        <begin position="10"/>
        <end position="84"/>
    </location>
</feature>
<feature type="binding site" evidence="1">
    <location>
        <position position="57"/>
    </location>
    <ligand>
        <name>Zn(2+)</name>
        <dbReference type="ChEBI" id="CHEBI:29105"/>
    </ligand>
</feature>
<feature type="binding site" evidence="1">
    <location>
        <position position="60"/>
    </location>
    <ligand>
        <name>Zn(2+)</name>
        <dbReference type="ChEBI" id="CHEBI:29105"/>
    </ligand>
</feature>
<protein>
    <recommendedName>
        <fullName evidence="2">ZAD domain-containing protein</fullName>
    </recommendedName>
</protein>
<dbReference type="Proteomes" id="UP001151699">
    <property type="component" value="Chromosome A"/>
</dbReference>
<proteinExistence type="predicted"/>
<dbReference type="SUPFAM" id="SSF57716">
    <property type="entry name" value="Glucocorticoid receptor-like (DNA-binding domain)"/>
    <property type="match status" value="1"/>
</dbReference>
<comment type="caution">
    <text evidence="3">The sequence shown here is derived from an EMBL/GenBank/DDBJ whole genome shotgun (WGS) entry which is preliminary data.</text>
</comment>
<dbReference type="PROSITE" id="PS51915">
    <property type="entry name" value="ZAD"/>
    <property type="match status" value="1"/>
</dbReference>
<keyword evidence="1" id="KW-0862">Zinc</keyword>
<dbReference type="OrthoDB" id="654211at2759"/>
<evidence type="ECO:0000313" key="4">
    <source>
        <dbReference type="Proteomes" id="UP001151699"/>
    </source>
</evidence>
<keyword evidence="1" id="KW-0479">Metal-binding</keyword>
<feature type="binding site" evidence="1">
    <location>
        <position position="12"/>
    </location>
    <ligand>
        <name>Zn(2+)</name>
        <dbReference type="ChEBI" id="CHEBI:29105"/>
    </ligand>
</feature>
<dbReference type="Pfam" id="PF07776">
    <property type="entry name" value="zf-AD"/>
    <property type="match status" value="1"/>
</dbReference>
<evidence type="ECO:0000313" key="3">
    <source>
        <dbReference type="EMBL" id="KAJ6648571.1"/>
    </source>
</evidence>
<dbReference type="Gene3D" id="3.40.1800.20">
    <property type="match status" value="1"/>
</dbReference>
<sequence>MHENIEIFLNRCRACAAFQENMEKMVELFCEKNVSEMFTNCTSLEISSHDYLPSRICFQCYENLTNLNKFRQGCLNSDRFLREQV</sequence>
<gene>
    <name evidence="3" type="ORF">Bhyg_03801</name>
</gene>
<feature type="binding site" evidence="1">
    <location>
        <position position="15"/>
    </location>
    <ligand>
        <name>Zn(2+)</name>
        <dbReference type="ChEBI" id="CHEBI:29105"/>
    </ligand>
</feature>
<dbReference type="GO" id="GO:0005634">
    <property type="term" value="C:nucleus"/>
    <property type="evidence" value="ECO:0007669"/>
    <property type="project" value="InterPro"/>
</dbReference>
<organism evidence="3 4">
    <name type="scientific">Pseudolycoriella hygida</name>
    <dbReference type="NCBI Taxonomy" id="35572"/>
    <lineage>
        <taxon>Eukaryota</taxon>
        <taxon>Metazoa</taxon>
        <taxon>Ecdysozoa</taxon>
        <taxon>Arthropoda</taxon>
        <taxon>Hexapoda</taxon>
        <taxon>Insecta</taxon>
        <taxon>Pterygota</taxon>
        <taxon>Neoptera</taxon>
        <taxon>Endopterygota</taxon>
        <taxon>Diptera</taxon>
        <taxon>Nematocera</taxon>
        <taxon>Sciaroidea</taxon>
        <taxon>Sciaridae</taxon>
        <taxon>Pseudolycoriella</taxon>
    </lineage>
</organism>
<keyword evidence="4" id="KW-1185">Reference proteome</keyword>
<evidence type="ECO:0000256" key="1">
    <source>
        <dbReference type="PROSITE-ProRule" id="PRU01263"/>
    </source>
</evidence>
<evidence type="ECO:0000259" key="2">
    <source>
        <dbReference type="PROSITE" id="PS51915"/>
    </source>
</evidence>
<keyword evidence="1" id="KW-0863">Zinc-finger</keyword>
<dbReference type="SMART" id="SM00868">
    <property type="entry name" value="zf-AD"/>
    <property type="match status" value="1"/>
</dbReference>
<dbReference type="EMBL" id="WJQU01000001">
    <property type="protein sequence ID" value="KAJ6648571.1"/>
    <property type="molecule type" value="Genomic_DNA"/>
</dbReference>
<dbReference type="InterPro" id="IPR012934">
    <property type="entry name" value="Znf_AD"/>
</dbReference>
<reference evidence="3" key="1">
    <citation type="submission" date="2022-07" db="EMBL/GenBank/DDBJ databases">
        <authorList>
            <person name="Trinca V."/>
            <person name="Uliana J.V.C."/>
            <person name="Torres T.T."/>
            <person name="Ward R.J."/>
            <person name="Monesi N."/>
        </authorList>
    </citation>
    <scope>NUCLEOTIDE SEQUENCE</scope>
    <source>
        <strain evidence="3">HSMRA1968</strain>
        <tissue evidence="3">Whole embryos</tissue>
    </source>
</reference>
<accession>A0A9Q0NFE3</accession>